<dbReference type="GO" id="GO:0006281">
    <property type="term" value="P:DNA repair"/>
    <property type="evidence" value="ECO:0007669"/>
    <property type="project" value="TreeGrafter"/>
</dbReference>
<organism evidence="2 3">
    <name type="scientific">Rhizopogon vesiculosus</name>
    <dbReference type="NCBI Taxonomy" id="180088"/>
    <lineage>
        <taxon>Eukaryota</taxon>
        <taxon>Fungi</taxon>
        <taxon>Dikarya</taxon>
        <taxon>Basidiomycota</taxon>
        <taxon>Agaricomycotina</taxon>
        <taxon>Agaricomycetes</taxon>
        <taxon>Agaricomycetidae</taxon>
        <taxon>Boletales</taxon>
        <taxon>Suillineae</taxon>
        <taxon>Rhizopogonaceae</taxon>
        <taxon>Rhizopogon</taxon>
    </lineage>
</organism>
<name>A0A1J8R5P5_9AGAM</name>
<dbReference type="AlphaFoldDB" id="A0A1J8R5P5"/>
<dbReference type="Proteomes" id="UP000183567">
    <property type="component" value="Unassembled WGS sequence"/>
</dbReference>
<dbReference type="SUPFAM" id="SSF52540">
    <property type="entry name" value="P-loop containing nucleoside triphosphate hydrolases"/>
    <property type="match status" value="1"/>
</dbReference>
<reference evidence="2 3" key="1">
    <citation type="submission" date="2016-03" db="EMBL/GenBank/DDBJ databases">
        <title>Comparative genomics of the ectomycorrhizal sister species Rhizopogon vinicolor and Rhizopogon vesiculosus (Basidiomycota: Boletales) reveals a divergence of the mating type B locus.</title>
        <authorList>
            <person name="Mujic A.B."/>
            <person name="Kuo A."/>
            <person name="Tritt A."/>
            <person name="Lipzen A."/>
            <person name="Chen C."/>
            <person name="Johnson J."/>
            <person name="Sharma A."/>
            <person name="Barry K."/>
            <person name="Grigoriev I.V."/>
            <person name="Spatafora J.W."/>
        </authorList>
    </citation>
    <scope>NUCLEOTIDE SEQUENCE [LARGE SCALE GENOMIC DNA]</scope>
    <source>
        <strain evidence="2 3">AM-OR11-056</strain>
    </source>
</reference>
<dbReference type="EMBL" id="LVVM01001121">
    <property type="protein sequence ID" value="OJA19228.1"/>
    <property type="molecule type" value="Genomic_DNA"/>
</dbReference>
<dbReference type="GO" id="GO:0046404">
    <property type="term" value="F:ATP-dependent polydeoxyribonucleotide 5'-hydroxyl-kinase activity"/>
    <property type="evidence" value="ECO:0007669"/>
    <property type="project" value="TreeGrafter"/>
</dbReference>
<dbReference type="GO" id="GO:0046403">
    <property type="term" value="F:polynucleotide 3'-phosphatase activity"/>
    <property type="evidence" value="ECO:0007669"/>
    <property type="project" value="TreeGrafter"/>
</dbReference>
<evidence type="ECO:0000313" key="2">
    <source>
        <dbReference type="EMBL" id="OJA19228.1"/>
    </source>
</evidence>
<feature type="region of interest" description="Disordered" evidence="1">
    <location>
        <begin position="210"/>
        <end position="281"/>
    </location>
</feature>
<dbReference type="PANTHER" id="PTHR12083:SF9">
    <property type="entry name" value="BIFUNCTIONAL POLYNUCLEOTIDE PHOSPHATASE_KINASE"/>
    <property type="match status" value="1"/>
</dbReference>
<protein>
    <recommendedName>
        <fullName evidence="4">P-loop containing nucleoside triphosphate hydrolase protein</fullName>
    </recommendedName>
</protein>
<feature type="compositionally biased region" description="Basic residues" evidence="1">
    <location>
        <begin position="222"/>
        <end position="234"/>
    </location>
</feature>
<accession>A0A1J8R5P5</accession>
<sequence>MNLELQSDGRNMDQAVTLQDLVPFSSIQTMLILVGLVASGKSTFAQALERHFPQFRRCNQDELGTRKDVEILARRTLREGLSPCIDRTNFDALQRSHWIKIAREFPGTSINVIVFDTPYQVCSSRLLQRSSHPTIKDPQQGQSILARFASDFQFPQPNEGYGHIIYLTPSDHPRPEYTREDISLILQRLQASSPDFKIANTQPPAQAFFASTSSTPVLTRGSAHRGRYAYRGRRNNPYSSSRPQSYSRSDSRGGTSRAVNSEARSTSQHKDSRGHGAVPGV</sequence>
<evidence type="ECO:0008006" key="4">
    <source>
        <dbReference type="Google" id="ProtNLM"/>
    </source>
</evidence>
<proteinExistence type="predicted"/>
<dbReference type="GO" id="GO:0003690">
    <property type="term" value="F:double-stranded DNA binding"/>
    <property type="evidence" value="ECO:0007669"/>
    <property type="project" value="TreeGrafter"/>
</dbReference>
<dbReference type="OrthoDB" id="3512845at2759"/>
<feature type="compositionally biased region" description="Polar residues" evidence="1">
    <location>
        <begin position="253"/>
        <end position="266"/>
    </location>
</feature>
<evidence type="ECO:0000256" key="1">
    <source>
        <dbReference type="SAM" id="MobiDB-lite"/>
    </source>
</evidence>
<dbReference type="InterPro" id="IPR027417">
    <property type="entry name" value="P-loop_NTPase"/>
</dbReference>
<keyword evidence="3" id="KW-1185">Reference proteome</keyword>
<feature type="compositionally biased region" description="Low complexity" evidence="1">
    <location>
        <begin position="235"/>
        <end position="248"/>
    </location>
</feature>
<dbReference type="PANTHER" id="PTHR12083">
    <property type="entry name" value="BIFUNCTIONAL POLYNUCLEOTIDE PHOSPHATASE/KINASE"/>
    <property type="match status" value="1"/>
</dbReference>
<dbReference type="Gene3D" id="3.40.50.300">
    <property type="entry name" value="P-loop containing nucleotide triphosphate hydrolases"/>
    <property type="match status" value="1"/>
</dbReference>
<comment type="caution">
    <text evidence="2">The sequence shown here is derived from an EMBL/GenBank/DDBJ whole genome shotgun (WGS) entry which is preliminary data.</text>
</comment>
<dbReference type="Pfam" id="PF13671">
    <property type="entry name" value="AAA_33"/>
    <property type="match status" value="1"/>
</dbReference>
<gene>
    <name evidence="2" type="ORF">AZE42_08637</name>
</gene>
<dbReference type="STRING" id="180088.A0A1J8R5P5"/>
<evidence type="ECO:0000313" key="3">
    <source>
        <dbReference type="Proteomes" id="UP000183567"/>
    </source>
</evidence>